<comment type="caution">
    <text evidence="2">The sequence shown here is derived from an EMBL/GenBank/DDBJ whole genome shotgun (WGS) entry which is preliminary data.</text>
</comment>
<evidence type="ECO:0000256" key="1">
    <source>
        <dbReference type="SAM" id="SignalP"/>
    </source>
</evidence>
<dbReference type="AlphaFoldDB" id="A0A6G4VJB3"/>
<reference evidence="2 3" key="1">
    <citation type="submission" date="2020-02" db="EMBL/GenBank/DDBJ databases">
        <title>Whole-genome analyses of novel actinobacteria.</title>
        <authorList>
            <person name="Sahin N."/>
            <person name="Gencbay T."/>
        </authorList>
    </citation>
    <scope>NUCLEOTIDE SEQUENCE [LARGE SCALE GENOMIC DNA]</scope>
    <source>
        <strain evidence="2 3">HC44</strain>
    </source>
</reference>
<dbReference type="RefSeq" id="WP_165267687.1">
    <property type="nucleotide sequence ID" value="NZ_JAAKZY010000216.1"/>
</dbReference>
<evidence type="ECO:0000313" key="3">
    <source>
        <dbReference type="Proteomes" id="UP000472335"/>
    </source>
</evidence>
<accession>A0A6G4VJB3</accession>
<feature type="chain" id="PRO_5026107199" description="Lipoprotein" evidence="1">
    <location>
        <begin position="27"/>
        <end position="179"/>
    </location>
</feature>
<evidence type="ECO:0000313" key="2">
    <source>
        <dbReference type="EMBL" id="NGO13863.1"/>
    </source>
</evidence>
<evidence type="ECO:0008006" key="4">
    <source>
        <dbReference type="Google" id="ProtNLM"/>
    </source>
</evidence>
<dbReference type="Proteomes" id="UP000472335">
    <property type="component" value="Unassembled WGS sequence"/>
</dbReference>
<keyword evidence="1" id="KW-0732">Signal</keyword>
<organism evidence="2 3">
    <name type="scientific">Streptomyces scabichelini</name>
    <dbReference type="NCBI Taxonomy" id="2711217"/>
    <lineage>
        <taxon>Bacteria</taxon>
        <taxon>Bacillati</taxon>
        <taxon>Actinomycetota</taxon>
        <taxon>Actinomycetes</taxon>
        <taxon>Kitasatosporales</taxon>
        <taxon>Streptomycetaceae</taxon>
        <taxon>Streptomyces</taxon>
    </lineage>
</organism>
<proteinExistence type="predicted"/>
<sequence>MRAIRVASAALLGVGALALAAPAAVAGDGDRDRDITSFGFDVSPATIAAGGRVTLSVEGCKHDIKVFSGVFDPVVFPRGQRSATTTVDGDAKPGAVYRVTFQCGKEFGHKDLTIAGGRPKESRVPAHNHVAAHKGVKAGGGGTLGGFDPGDIGLGFALVAGSVGTAYYWSRRRTADDHG</sequence>
<dbReference type="EMBL" id="JAAKZY010000216">
    <property type="protein sequence ID" value="NGO13863.1"/>
    <property type="molecule type" value="Genomic_DNA"/>
</dbReference>
<feature type="signal peptide" evidence="1">
    <location>
        <begin position="1"/>
        <end position="26"/>
    </location>
</feature>
<keyword evidence="3" id="KW-1185">Reference proteome</keyword>
<name>A0A6G4VJB3_9ACTN</name>
<protein>
    <recommendedName>
        <fullName evidence="4">Lipoprotein</fullName>
    </recommendedName>
</protein>
<gene>
    <name evidence="2" type="ORF">G5C60_41290</name>
</gene>